<dbReference type="GO" id="GO:0030170">
    <property type="term" value="F:pyridoxal phosphate binding"/>
    <property type="evidence" value="ECO:0007669"/>
    <property type="project" value="InterPro"/>
</dbReference>
<comment type="similarity">
    <text evidence="5">Belongs to the class-II pyridoxal-phosphate-dependent aminotransferase family. MalY/PatB cystathionine beta-lyase subfamily.</text>
</comment>
<accession>A0A542SQ41</accession>
<dbReference type="Gene3D" id="3.90.1150.10">
    <property type="entry name" value="Aspartate Aminotransferase, domain 1"/>
    <property type="match status" value="1"/>
</dbReference>
<dbReference type="GO" id="GO:0047804">
    <property type="term" value="F:cysteine-S-conjugate beta-lyase activity"/>
    <property type="evidence" value="ECO:0007669"/>
    <property type="project" value="UniProtKB-EC"/>
</dbReference>
<evidence type="ECO:0000256" key="2">
    <source>
        <dbReference type="ARBA" id="ARBA00012224"/>
    </source>
</evidence>
<dbReference type="Proteomes" id="UP000316181">
    <property type="component" value="Unassembled WGS sequence"/>
</dbReference>
<evidence type="ECO:0000256" key="4">
    <source>
        <dbReference type="ARBA" id="ARBA00023239"/>
    </source>
</evidence>
<organism evidence="7 8">
    <name type="scientific">Rarobacter incanus</name>
    <dbReference type="NCBI Taxonomy" id="153494"/>
    <lineage>
        <taxon>Bacteria</taxon>
        <taxon>Bacillati</taxon>
        <taxon>Actinomycetota</taxon>
        <taxon>Actinomycetes</taxon>
        <taxon>Micrococcales</taxon>
        <taxon>Rarobacteraceae</taxon>
        <taxon>Rarobacter</taxon>
    </lineage>
</organism>
<evidence type="ECO:0000256" key="3">
    <source>
        <dbReference type="ARBA" id="ARBA00022898"/>
    </source>
</evidence>
<reference evidence="7 8" key="1">
    <citation type="submission" date="2019-06" db="EMBL/GenBank/DDBJ databases">
        <title>Sequencing the genomes of 1000 actinobacteria strains.</title>
        <authorList>
            <person name="Klenk H.-P."/>
        </authorList>
    </citation>
    <scope>NUCLEOTIDE SEQUENCE [LARGE SCALE GENOMIC DNA]</scope>
    <source>
        <strain evidence="7 8">DSM 10596</strain>
    </source>
</reference>
<evidence type="ECO:0000256" key="1">
    <source>
        <dbReference type="ARBA" id="ARBA00001933"/>
    </source>
</evidence>
<name>A0A542SQ41_9MICO</name>
<evidence type="ECO:0000259" key="6">
    <source>
        <dbReference type="Pfam" id="PF00155"/>
    </source>
</evidence>
<dbReference type="AlphaFoldDB" id="A0A542SQ41"/>
<dbReference type="Gene3D" id="3.40.640.10">
    <property type="entry name" value="Type I PLP-dependent aspartate aminotransferase-like (Major domain)"/>
    <property type="match status" value="1"/>
</dbReference>
<gene>
    <name evidence="7" type="ORF">FB389_1421</name>
</gene>
<dbReference type="PANTHER" id="PTHR43525:SF2">
    <property type="entry name" value="CYSTATHIONINE BETA-LYASE-RELATED"/>
    <property type="match status" value="1"/>
</dbReference>
<evidence type="ECO:0000313" key="8">
    <source>
        <dbReference type="Proteomes" id="UP000316181"/>
    </source>
</evidence>
<dbReference type="InterPro" id="IPR051798">
    <property type="entry name" value="Class-II_PLP-Dep_Aminotrans"/>
</dbReference>
<dbReference type="InterPro" id="IPR015424">
    <property type="entry name" value="PyrdxlP-dep_Trfase"/>
</dbReference>
<protein>
    <recommendedName>
        <fullName evidence="2">cysteine-S-conjugate beta-lyase</fullName>
        <ecNumber evidence="2">4.4.1.13</ecNumber>
    </recommendedName>
</protein>
<comment type="caution">
    <text evidence="7">The sequence shown here is derived from an EMBL/GenBank/DDBJ whole genome shotgun (WGS) entry which is preliminary data.</text>
</comment>
<dbReference type="CDD" id="cd00609">
    <property type="entry name" value="AAT_like"/>
    <property type="match status" value="1"/>
</dbReference>
<dbReference type="SUPFAM" id="SSF53383">
    <property type="entry name" value="PLP-dependent transferases"/>
    <property type="match status" value="1"/>
</dbReference>
<keyword evidence="3" id="KW-0663">Pyridoxal phosphate</keyword>
<comment type="cofactor">
    <cofactor evidence="1">
        <name>pyridoxal 5'-phosphate</name>
        <dbReference type="ChEBI" id="CHEBI:597326"/>
    </cofactor>
</comment>
<dbReference type="PANTHER" id="PTHR43525">
    <property type="entry name" value="PROTEIN MALY"/>
    <property type="match status" value="1"/>
</dbReference>
<sequence length="367" mass="38922">MPLRLLRQRTSVKWSTYGPDVLPLWVAEMDCDLAEPIVGAVTRAVQRGDTGYWAGKHLRDAFGEVAAARWGWDVGALSSVAVPNVMSGVVACLDAVVEPGTPVLVASPVYPPLAQYPRQAGYPVHRVALTAAGRLDLAALAEAFGHLPSRGAAPRGAFLLCNPHNPTGVVHTRAELEELGRIARECAVVVIADEIHALVSYEPFTPALSAIREAYALHSASKAFNLVGMNIALLWSADPVPISPAIAHGDQISAIAHTAALRECGPWLDQALSALTNRRRLLTDFIRREAPIIGFAPPQATYLAWLDLAAASGARGERISATVLRERAGLALTSGTAFGSANHVRLNFATSPAILLSALERLASVVA</sequence>
<dbReference type="EC" id="4.4.1.13" evidence="2"/>
<dbReference type="InterPro" id="IPR015421">
    <property type="entry name" value="PyrdxlP-dep_Trfase_major"/>
</dbReference>
<dbReference type="Pfam" id="PF00155">
    <property type="entry name" value="Aminotran_1_2"/>
    <property type="match status" value="1"/>
</dbReference>
<feature type="domain" description="Aminotransferase class I/classII large" evidence="6">
    <location>
        <begin position="87"/>
        <end position="362"/>
    </location>
</feature>
<evidence type="ECO:0000313" key="7">
    <source>
        <dbReference type="EMBL" id="TQK76731.1"/>
    </source>
</evidence>
<keyword evidence="8" id="KW-1185">Reference proteome</keyword>
<dbReference type="InterPro" id="IPR004839">
    <property type="entry name" value="Aminotransferase_I/II_large"/>
</dbReference>
<proteinExistence type="inferred from homology"/>
<evidence type="ECO:0000256" key="5">
    <source>
        <dbReference type="ARBA" id="ARBA00037974"/>
    </source>
</evidence>
<keyword evidence="4 7" id="KW-0456">Lyase</keyword>
<dbReference type="InterPro" id="IPR015422">
    <property type="entry name" value="PyrdxlP-dep_Trfase_small"/>
</dbReference>
<dbReference type="EMBL" id="VFNV01000001">
    <property type="protein sequence ID" value="TQK76731.1"/>
    <property type="molecule type" value="Genomic_DNA"/>
</dbReference>